<dbReference type="OrthoDB" id="2555653at2759"/>
<organism evidence="4 6">
    <name type="scientific">Sporisorium scitamineum</name>
    <dbReference type="NCBI Taxonomy" id="49012"/>
    <lineage>
        <taxon>Eukaryota</taxon>
        <taxon>Fungi</taxon>
        <taxon>Dikarya</taxon>
        <taxon>Basidiomycota</taxon>
        <taxon>Ustilaginomycotina</taxon>
        <taxon>Ustilaginomycetes</taxon>
        <taxon>Ustilaginales</taxon>
        <taxon>Ustilaginaceae</taxon>
        <taxon>Sporisorium</taxon>
    </lineage>
</organism>
<feature type="transmembrane region" description="Helical" evidence="2">
    <location>
        <begin position="76"/>
        <end position="93"/>
    </location>
</feature>
<reference evidence="4" key="2">
    <citation type="submission" date="2014-06" db="EMBL/GenBank/DDBJ databases">
        <authorList>
            <person name="Berkman J.Paul."/>
        </authorList>
    </citation>
    <scope>NUCLEOTIDE SEQUENCE [LARGE SCALE GENOMIC DNA]</scope>
</reference>
<keyword evidence="2" id="KW-1133">Transmembrane helix</keyword>
<feature type="region of interest" description="Disordered" evidence="1">
    <location>
        <begin position="145"/>
        <end position="185"/>
    </location>
</feature>
<feature type="chain" id="PRO_5015038988" evidence="3">
    <location>
        <begin position="24"/>
        <end position="307"/>
    </location>
</feature>
<evidence type="ECO:0000256" key="2">
    <source>
        <dbReference type="SAM" id="Phobius"/>
    </source>
</evidence>
<feature type="compositionally biased region" description="Low complexity" evidence="1">
    <location>
        <begin position="162"/>
        <end position="171"/>
    </location>
</feature>
<keyword evidence="6" id="KW-1185">Reference proteome</keyword>
<proteinExistence type="predicted"/>
<reference evidence="5" key="1">
    <citation type="submission" date="2014-06" db="EMBL/GenBank/DDBJ databases">
        <authorList>
            <person name="Ju J."/>
            <person name="Zhang J."/>
        </authorList>
    </citation>
    <scope>NUCLEOTIDE SEQUENCE</scope>
    <source>
        <strain evidence="5">SscI8</strain>
    </source>
</reference>
<keyword evidence="2" id="KW-0472">Membrane</keyword>
<dbReference type="EMBL" id="LK056662">
    <property type="protein sequence ID" value="CDU23035.1"/>
    <property type="molecule type" value="Genomic_DNA"/>
</dbReference>
<name>A0A0F7RVH0_9BASI</name>
<evidence type="ECO:0000313" key="6">
    <source>
        <dbReference type="Proteomes" id="UP000242770"/>
    </source>
</evidence>
<sequence length="307" mass="33645">MMHNAHSAILLAALTLAPVLTSAQTSAGEPMLATTASSTAFGSPDAVTMSSQSSLSHSFWDNLSRHWTEADSTKQTLMAILLIVQLVGLFCFIKRSLDKMFGRRAEYRNQRTKCFARRAAVAAAGGSSKSGIPLSHQRPLYRPDVKPQLPPRPTQNHPIMRSSNSSASQAAFQTTPTGDIVLPSWTDAGPTPLKVIVEEPDEELSRSNSPVSARPRSPASPGHADTSRNSWSFPAASPRDNTSLRLRERNDYSMLPFNIDRSSTPDTRLEEVRRPFTRPVYSEDHSSQPPLHPYYADSFSAQTTLPA</sequence>
<dbReference type="AlphaFoldDB" id="A0A0F7RVH0"/>
<evidence type="ECO:0000313" key="5">
    <source>
        <dbReference type="EMBL" id="CDU23035.1"/>
    </source>
</evidence>
<keyword evidence="2" id="KW-0812">Transmembrane</keyword>
<evidence type="ECO:0000256" key="1">
    <source>
        <dbReference type="SAM" id="MobiDB-lite"/>
    </source>
</evidence>
<dbReference type="Proteomes" id="UP000242770">
    <property type="component" value="Unassembled WGS sequence"/>
</dbReference>
<feature type="signal peptide" evidence="3">
    <location>
        <begin position="1"/>
        <end position="23"/>
    </location>
</feature>
<gene>
    <name evidence="4" type="primary">SSCI42920.1</name>
    <name evidence="5" type="ORF">SPSC_01665</name>
</gene>
<evidence type="ECO:0000256" key="3">
    <source>
        <dbReference type="SAM" id="SignalP"/>
    </source>
</evidence>
<keyword evidence="3" id="KW-0732">Signal</keyword>
<feature type="region of interest" description="Disordered" evidence="1">
    <location>
        <begin position="200"/>
        <end position="307"/>
    </location>
</feature>
<feature type="compositionally biased region" description="Low complexity" evidence="1">
    <location>
        <begin position="206"/>
        <end position="221"/>
    </location>
</feature>
<dbReference type="EMBL" id="CCFA01002565">
    <property type="protein sequence ID" value="CDS00425.1"/>
    <property type="molecule type" value="Genomic_DNA"/>
</dbReference>
<reference evidence="6" key="3">
    <citation type="submission" date="2014-06" db="EMBL/GenBank/DDBJ databases">
        <authorList>
            <person name="Berkman P.J."/>
        </authorList>
    </citation>
    <scope>NUCLEOTIDE SEQUENCE [LARGE SCALE GENOMIC DNA]</scope>
</reference>
<accession>A0A0F7RVH0</accession>
<evidence type="ECO:0000313" key="4">
    <source>
        <dbReference type="EMBL" id="CDS00425.1"/>
    </source>
</evidence>
<protein>
    <submittedName>
        <fullName evidence="4">Uncharacterized protein</fullName>
    </submittedName>
</protein>